<feature type="domain" description="DUF5641" evidence="2">
    <location>
        <begin position="2"/>
        <end position="56"/>
    </location>
</feature>
<accession>A0A0V1BTA6</accession>
<evidence type="ECO:0000313" key="4">
    <source>
        <dbReference type="Proteomes" id="UP000054776"/>
    </source>
</evidence>
<dbReference type="AlphaFoldDB" id="A0A0V1BTA6"/>
<sequence length="449" mass="50817">MWRQEYITILNTQDKWRHSTRHESKEGDIVLIHEFGTICAKYFMGMVTEIQANSNKESFHASTKENRSFLGLLLLSGYHCLADAKYHLTTEPDLTEDGTVELTRLHDDFCRHFLELRALAKDVGANLSGFHALLPMITRKLSPDTLKARRSFVQDLTDEQITSSGSLRRESGSRRLPSKWIRSETVRSAVEFIPLRVSCDWSTSPCRNNGSVSENMACILGVFKKDTVEGAVSKLMIDQVSILCLPRRTPTVFRIADEHRGQHLREVKDKRRNRMQLIRRRSQQSRPLRVLNQRMGLLTESRLNSLQWASTSPRLFGTSVSSCLSFERWLTLRGTPSVVTVRGVHSLSTRVANSRHVRFQLGPVHEETAASMKFELTALCILSICDDLVASLTPWPREIDRMAGKMLRSPGEGLSADAAGQSAVGHVRRRPGDKLRRSRRDPTTGPQAD</sequence>
<dbReference type="EMBL" id="JYDH01000014">
    <property type="protein sequence ID" value="KRY40159.1"/>
    <property type="molecule type" value="Genomic_DNA"/>
</dbReference>
<proteinExistence type="predicted"/>
<evidence type="ECO:0000256" key="1">
    <source>
        <dbReference type="SAM" id="MobiDB-lite"/>
    </source>
</evidence>
<dbReference type="InterPro" id="IPR040676">
    <property type="entry name" value="DUF5641"/>
</dbReference>
<name>A0A0V1BTA6_TRISP</name>
<dbReference type="OrthoDB" id="5863270at2759"/>
<reference evidence="3 4" key="1">
    <citation type="submission" date="2015-01" db="EMBL/GenBank/DDBJ databases">
        <title>Evolution of Trichinella species and genotypes.</title>
        <authorList>
            <person name="Korhonen P.K."/>
            <person name="Edoardo P."/>
            <person name="Giuseppe L.R."/>
            <person name="Gasser R.B."/>
        </authorList>
    </citation>
    <scope>NUCLEOTIDE SEQUENCE [LARGE SCALE GENOMIC DNA]</scope>
    <source>
        <strain evidence="3">ISS3</strain>
    </source>
</reference>
<protein>
    <recommendedName>
        <fullName evidence="2">DUF5641 domain-containing protein</fullName>
    </recommendedName>
</protein>
<dbReference type="Pfam" id="PF18701">
    <property type="entry name" value="DUF5641"/>
    <property type="match status" value="1"/>
</dbReference>
<evidence type="ECO:0000313" key="3">
    <source>
        <dbReference type="EMBL" id="KRY40159.1"/>
    </source>
</evidence>
<organism evidence="3 4">
    <name type="scientific">Trichinella spiralis</name>
    <name type="common">Trichina worm</name>
    <dbReference type="NCBI Taxonomy" id="6334"/>
    <lineage>
        <taxon>Eukaryota</taxon>
        <taxon>Metazoa</taxon>
        <taxon>Ecdysozoa</taxon>
        <taxon>Nematoda</taxon>
        <taxon>Enoplea</taxon>
        <taxon>Dorylaimia</taxon>
        <taxon>Trichinellida</taxon>
        <taxon>Trichinellidae</taxon>
        <taxon>Trichinella</taxon>
    </lineage>
</organism>
<dbReference type="Proteomes" id="UP000054776">
    <property type="component" value="Unassembled WGS sequence"/>
</dbReference>
<gene>
    <name evidence="3" type="ORF">T01_5604</name>
</gene>
<feature type="region of interest" description="Disordered" evidence="1">
    <location>
        <begin position="409"/>
        <end position="449"/>
    </location>
</feature>
<comment type="caution">
    <text evidence="3">The sequence shown here is derived from an EMBL/GenBank/DDBJ whole genome shotgun (WGS) entry which is preliminary data.</text>
</comment>
<evidence type="ECO:0000259" key="2">
    <source>
        <dbReference type="Pfam" id="PF18701"/>
    </source>
</evidence>
<keyword evidence="4" id="KW-1185">Reference proteome</keyword>